<feature type="binding site" evidence="3">
    <location>
        <position position="282"/>
    </location>
    <ligand>
        <name>Mg(2+)</name>
        <dbReference type="ChEBI" id="CHEBI:18420"/>
        <label>1</label>
    </ligand>
</feature>
<accession>A0A174BEM4</accession>
<dbReference type="AlphaFoldDB" id="A0A174BEM4"/>
<comment type="similarity">
    <text evidence="1">Belongs to the ADP-ribosylglycohydrolase family.</text>
</comment>
<gene>
    <name evidence="4" type="ORF">ERS852385_01841</name>
</gene>
<evidence type="ECO:0000256" key="3">
    <source>
        <dbReference type="PIRSR" id="PIRSR605502-1"/>
    </source>
</evidence>
<feature type="binding site" evidence="3">
    <location>
        <position position="279"/>
    </location>
    <ligand>
        <name>Mg(2+)</name>
        <dbReference type="ChEBI" id="CHEBI:18420"/>
        <label>1</label>
    </ligand>
</feature>
<feature type="binding site" evidence="3">
    <location>
        <position position="61"/>
    </location>
    <ligand>
        <name>Mg(2+)</name>
        <dbReference type="ChEBI" id="CHEBI:18420"/>
        <label>1</label>
    </ligand>
</feature>
<dbReference type="eggNOG" id="COG1397">
    <property type="taxonomic scope" value="Bacteria"/>
</dbReference>
<dbReference type="Proteomes" id="UP000095546">
    <property type="component" value="Unassembled WGS sequence"/>
</dbReference>
<dbReference type="InterPro" id="IPR005502">
    <property type="entry name" value="Ribosyl_crysJ1"/>
</dbReference>
<reference evidence="4 5" key="1">
    <citation type="submission" date="2015-09" db="EMBL/GenBank/DDBJ databases">
        <authorList>
            <consortium name="Pathogen Informatics"/>
        </authorList>
    </citation>
    <scope>NUCLEOTIDE SEQUENCE [LARGE SCALE GENOMIC DNA]</scope>
    <source>
        <strain evidence="4 5">2789STDY5608828</strain>
    </source>
</reference>
<feature type="binding site" evidence="3">
    <location>
        <position position="60"/>
    </location>
    <ligand>
        <name>Mg(2+)</name>
        <dbReference type="ChEBI" id="CHEBI:18420"/>
        <label>1</label>
    </ligand>
</feature>
<feature type="binding site" evidence="3">
    <location>
        <position position="59"/>
    </location>
    <ligand>
        <name>Mg(2+)</name>
        <dbReference type="ChEBI" id="CHEBI:18420"/>
        <label>1</label>
    </ligand>
</feature>
<dbReference type="SUPFAM" id="SSF101478">
    <property type="entry name" value="ADP-ribosylglycohydrolase"/>
    <property type="match status" value="1"/>
</dbReference>
<protein>
    <submittedName>
        <fullName evidence="4">ADP-ribosyl-[dinitrogen reductase] hydrolase</fullName>
    </submittedName>
</protein>
<evidence type="ECO:0000313" key="4">
    <source>
        <dbReference type="EMBL" id="CUN98078.1"/>
    </source>
</evidence>
<dbReference type="InterPro" id="IPR036705">
    <property type="entry name" value="Ribosyl_crysJ1_sf"/>
</dbReference>
<dbReference type="PANTHER" id="PTHR16222:SF24">
    <property type="entry name" value="ADP-RIBOSYLHYDROLASE ARH3"/>
    <property type="match status" value="1"/>
</dbReference>
<comment type="cofactor">
    <cofactor evidence="3">
        <name>Mg(2+)</name>
        <dbReference type="ChEBI" id="CHEBI:18420"/>
    </cofactor>
    <text evidence="3">Binds 2 magnesium ions per subunit.</text>
</comment>
<feature type="binding site" evidence="3">
    <location>
        <position position="281"/>
    </location>
    <ligand>
        <name>Mg(2+)</name>
        <dbReference type="ChEBI" id="CHEBI:18420"/>
        <label>1</label>
    </ligand>
</feature>
<dbReference type="PANTHER" id="PTHR16222">
    <property type="entry name" value="ADP-RIBOSYLGLYCOHYDROLASE"/>
    <property type="match status" value="1"/>
</dbReference>
<keyword evidence="5" id="KW-1185">Reference proteome</keyword>
<dbReference type="Pfam" id="PF03747">
    <property type="entry name" value="ADP_ribosyl_GH"/>
    <property type="match status" value="1"/>
</dbReference>
<keyword evidence="3" id="KW-0479">Metal-binding</keyword>
<dbReference type="GO" id="GO:0046872">
    <property type="term" value="F:metal ion binding"/>
    <property type="evidence" value="ECO:0007669"/>
    <property type="project" value="UniProtKB-KW"/>
</dbReference>
<dbReference type="OrthoDB" id="9761704at2"/>
<dbReference type="GO" id="GO:0016787">
    <property type="term" value="F:hydrolase activity"/>
    <property type="evidence" value="ECO:0007669"/>
    <property type="project" value="UniProtKB-KW"/>
</dbReference>
<keyword evidence="2 4" id="KW-0378">Hydrolase</keyword>
<proteinExistence type="inferred from homology"/>
<name>A0A174BEM4_9FIRM</name>
<keyword evidence="3" id="KW-0460">Magnesium</keyword>
<dbReference type="InterPro" id="IPR050792">
    <property type="entry name" value="ADP-ribosylglycohydrolase"/>
</dbReference>
<dbReference type="EMBL" id="CYYU01000017">
    <property type="protein sequence ID" value="CUN98078.1"/>
    <property type="molecule type" value="Genomic_DNA"/>
</dbReference>
<organism evidence="4 5">
    <name type="scientific">Mitsuokella jalaludinii</name>
    <dbReference type="NCBI Taxonomy" id="187979"/>
    <lineage>
        <taxon>Bacteria</taxon>
        <taxon>Bacillati</taxon>
        <taxon>Bacillota</taxon>
        <taxon>Negativicutes</taxon>
        <taxon>Selenomonadales</taxon>
        <taxon>Selenomonadaceae</taxon>
        <taxon>Mitsuokella</taxon>
    </lineage>
</organism>
<evidence type="ECO:0000256" key="2">
    <source>
        <dbReference type="ARBA" id="ARBA00022801"/>
    </source>
</evidence>
<evidence type="ECO:0000256" key="1">
    <source>
        <dbReference type="ARBA" id="ARBA00010702"/>
    </source>
</evidence>
<dbReference type="Gene3D" id="1.10.4080.10">
    <property type="entry name" value="ADP-ribosylation/Crystallin J1"/>
    <property type="match status" value="1"/>
</dbReference>
<dbReference type="STRING" id="187979.ERS852385_01841"/>
<evidence type="ECO:0000313" key="5">
    <source>
        <dbReference type="Proteomes" id="UP000095546"/>
    </source>
</evidence>
<sequence length="331" mass="34887">MMDYILGTLYGMALGDAMGMPSELLSRRRIQEIFGRITTFEDSPEENPAAIDMTKGQFTDDTAQALVILDSLMENDFVPDKQIIAKNLIQWAFDTDAFSKNILGPSSKAALHAIQAGEDPGPHTVKAITNGAAMRIAPVGCLFKSTDLPKLAKFVLGVSEATHKTDVALGGAGMVAAAVSAAVEDKSWDEIMQAASDGYDLTAAYGAETYSASPKARLQIAMDLAKRHADDAEAFSLSIYETIGTTTLASEAVPAALGMAYYYRDPEKCSLACANLGGDTDTIGAMAVAICGAKSGASGIPAEHIVVLEKSNPVDFHAYADSLLSHRGHVG</sequence>